<dbReference type="InterPro" id="IPR025887">
    <property type="entry name" value="Glyco_hydro_31_N_dom"/>
</dbReference>
<keyword evidence="7" id="KW-0256">Endoplasmic reticulum</keyword>
<dbReference type="GO" id="GO:0005794">
    <property type="term" value="C:Golgi apparatus"/>
    <property type="evidence" value="ECO:0007669"/>
    <property type="project" value="UniProtKB-SubCell"/>
</dbReference>
<sequence>MDTSESSTMKMAASCARKTTWTYSMMEGFLLVLHLLVGCMLVSAVDKNNFKTCSQSSFCQRNRDLKSGNSPYEALMDTLKISDDLLQLVVLNSATGGKLQLELIGLDQSIVRLRIKDPFNRRYEVPDVVQPDLQKSRWKVVQSSGSLEAKLPQDVTVRLTPHPLRLDLLQKDDVVISVNSRGLMNYELQSEKKSPRSPEQEGLGAGEEDPEEPNNWEETFKTHKDSRPKGPTSVGVDFCFPGFDHVYGIPEHADTFALKTTVSTDPYRLYNLDVFEYELYNPMALYGSVPYMLAHNSERTVGLLWLNAAETWIDISSNTADKSMFNRMLDLVRDTEVPQVDTHWFSESGILDVFFFMGPTAEEVMYQYALVTGMPQFPPLFAIAYHQSRWNYNDEDDVKSVDAKFDEHDIPCDVIWLDIEHTDGKRYMTWDSHKFSHPEEMQNQVAAKGRKMVTIVDPHLKKDSGFHLHKQAVDNGFLVKTHDNNEYEGWCWPGSSSYPDFTRADTRNWWAEQLSLENYKGSTPHLFTWNDMNEPSVFNGPEVTMHKDAIHQDGWEHRDVHNLYGLYVHMATVDGQHRRSNGKERSFVLSRAFFTGSQKYGAIWTGDNEASWEHLKISMPMLLSISIAGIPFIGADVGGFFKNPEPELLTRWYQAAAFQPFFRAHAHLDTKRREPWLLPPNMMDVVRMAIRTRYALLPYWYTAFYKASKTGQPVMRPMWLAFPDDPKTFAMEDQFMIGDSLLVEPVTSKGASSVSVYFPGQDTIWYDVKTAQKYTGPSTQTIYVNLEKIPVFQRGGTIVPRKERVRRCSFLGIEDPYTLIVALDTKHQASGQLYMDDGHSLDFKSGFFQYKHISFQNNVIQSRSLDMNARYKTKSWLERVVVLGMEKSPSSIQLSGDLIETHNVEFSFNEDSKVLVIRKPEVNMATDWVMTLRQ</sequence>
<comment type="similarity">
    <text evidence="4 17">Belongs to the glycosyl hydrolase 31 family.</text>
</comment>
<keyword evidence="8" id="KW-0333">Golgi apparatus</keyword>
<evidence type="ECO:0000256" key="12">
    <source>
        <dbReference type="ARBA" id="ARBA00050632"/>
    </source>
</evidence>
<evidence type="ECO:0000259" key="19">
    <source>
        <dbReference type="Pfam" id="PF01055"/>
    </source>
</evidence>
<dbReference type="PANTHER" id="PTHR22762:SF54">
    <property type="entry name" value="BCDNA.GH04962"/>
    <property type="match status" value="1"/>
</dbReference>
<dbReference type="Pfam" id="PF13802">
    <property type="entry name" value="Gal_mutarotas_2"/>
    <property type="match status" value="1"/>
</dbReference>
<evidence type="ECO:0000256" key="7">
    <source>
        <dbReference type="ARBA" id="ARBA00022824"/>
    </source>
</evidence>
<name>A0A8B7XMV0_ACAPL</name>
<dbReference type="PANTHER" id="PTHR22762">
    <property type="entry name" value="ALPHA-GLUCOSIDASE"/>
    <property type="match status" value="1"/>
</dbReference>
<keyword evidence="5" id="KW-0732">Signal</keyword>
<proteinExistence type="inferred from homology"/>
<evidence type="ECO:0000256" key="14">
    <source>
        <dbReference type="ARBA" id="ARBA00067008"/>
    </source>
</evidence>
<dbReference type="InterPro" id="IPR013780">
    <property type="entry name" value="Glyco_hydro_b"/>
</dbReference>
<dbReference type="GO" id="GO:0033919">
    <property type="term" value="F:glucan 1,3-alpha-glucosidase activity"/>
    <property type="evidence" value="ECO:0007669"/>
    <property type="project" value="UniProtKB-ARBA"/>
</dbReference>
<comment type="catalytic activity">
    <reaction evidence="12">
        <text>N(4)-(alpha-D-Glc-(1-&gt;3)-alpha-D-Man-(1-&gt;2)-alpha-D-Man-(1-&gt;2)-alpha-D-Man-(1-&gt;3)-[alpha-D-Man-(1-&gt;2)-alpha-D-Man-(1-&gt;3)-[alpha-D-Man-(1-&gt;2)-alpha-D-Man-(1-&gt;6)]-alpha-D-Man-(1-&gt;6)]-beta-D-Man-(1-&gt;4)-beta-D-GlcNAc-(1-&gt;4)-beta-D-GlcNAc)-L-asparaginyl-[protein] + H2O = N(4)-(alpha-D-Man-(1-&gt;2)-alpha-D-Man-(1-&gt;2)-alpha-D-Man-(1-&gt;3)-[alpha-D-Man-(1-&gt;2)-alpha-D-Man-(1-&gt;3)-[alpha-D-Man-(1-&gt;2)-alpha-D-Man-(1-&gt;6)]-alpha-D-Man-(1-&gt;6)]-beta-D-Man-(1-&gt;4)-beta-D-GlcNAc-(1-&gt;4)-beta-D-GlcNAc)-L-asparaginyl-[protein] (N-glucan mannose isomer 9A1,2,3B1,2,3) + beta-D-glucose</text>
        <dbReference type="Rhea" id="RHEA:56000"/>
        <dbReference type="Rhea" id="RHEA-COMP:14356"/>
        <dbReference type="Rhea" id="RHEA-COMP:14357"/>
        <dbReference type="ChEBI" id="CHEBI:15377"/>
        <dbReference type="ChEBI" id="CHEBI:15903"/>
        <dbReference type="ChEBI" id="CHEBI:59080"/>
        <dbReference type="ChEBI" id="CHEBI:139493"/>
        <dbReference type="EC" id="3.2.1.207"/>
    </reaction>
</comment>
<dbReference type="AlphaFoldDB" id="A0A8B7XMV0"/>
<dbReference type="InterPro" id="IPR017853">
    <property type="entry name" value="GH"/>
</dbReference>
<dbReference type="GO" id="GO:0005783">
    <property type="term" value="C:endoplasmic reticulum"/>
    <property type="evidence" value="ECO:0007669"/>
    <property type="project" value="UniProtKB-SubCell"/>
</dbReference>
<keyword evidence="6 17" id="KW-0378">Hydrolase</keyword>
<evidence type="ECO:0000256" key="17">
    <source>
        <dbReference type="RuleBase" id="RU361185"/>
    </source>
</evidence>
<dbReference type="Proteomes" id="UP000694845">
    <property type="component" value="Unplaced"/>
</dbReference>
<feature type="region of interest" description="Disordered" evidence="18">
    <location>
        <begin position="187"/>
        <end position="229"/>
    </location>
</feature>
<dbReference type="InterPro" id="IPR011013">
    <property type="entry name" value="Gal_mutarotase_sf_dom"/>
</dbReference>
<keyword evidence="9" id="KW-0325">Glycoprotein</keyword>
<dbReference type="KEGG" id="aplc:110974177"/>
<dbReference type="Gene3D" id="2.60.40.1760">
    <property type="entry name" value="glycosyl hydrolase (family 31)"/>
    <property type="match status" value="1"/>
</dbReference>
<evidence type="ECO:0000256" key="10">
    <source>
        <dbReference type="ARBA" id="ARBA00023295"/>
    </source>
</evidence>
<comment type="catalytic activity">
    <reaction evidence="13">
        <text>N(4)-(alpha-D-Glc-(1-&gt;3)-alpha-D-Glc-(1-&gt;3)-alpha-D-Man-(1-&gt;2)-alpha-D-Man-(1-&gt;2)-alpha-D-Man-(1-&gt;3)-[alpha-D-Man-(1-&gt;2)-alpha-D-Man-(1-&gt;3)-[alpha-D-Man-(1-&gt;2)-alpha-D-Man-(1-&gt;6)]-alpha-D-Man-(1-&gt;6)]-beta-D-Man-(1-&gt;4)-beta-D-GlcNAc-(1-&gt;4)-beta-D-GlcNAc)-L-asparaginyl-[protein] + H2O = N(4)-(alpha-D-Glc-(1-&gt;3)-alpha-D-Man-(1-&gt;2)-alpha-D-Man-(1-&gt;2)-alpha-D-Man-(1-&gt;3)-[alpha-D-Man-(1-&gt;2)-alpha-D-Man-(1-&gt;3)-[alpha-D-Man-(1-&gt;2)-alpha-D-Man-(1-&gt;6)]-alpha-D-Man-(1-&gt;6)]-beta-D-Man-(1-&gt;4)-beta-D-GlcNAc-(1-&gt;4)-beta-D-GlcNAc)-L-asparaginyl-[protein] + beta-D-glucose</text>
        <dbReference type="Rhea" id="RHEA:55996"/>
        <dbReference type="Rhea" id="RHEA-COMP:14355"/>
        <dbReference type="Rhea" id="RHEA-COMP:14357"/>
        <dbReference type="ChEBI" id="CHEBI:15377"/>
        <dbReference type="ChEBI" id="CHEBI:15903"/>
        <dbReference type="ChEBI" id="CHEBI:59080"/>
        <dbReference type="ChEBI" id="CHEBI:59082"/>
        <dbReference type="EC" id="3.2.1.207"/>
    </reaction>
</comment>
<evidence type="ECO:0000256" key="16">
    <source>
        <dbReference type="ARBA" id="ARBA00080367"/>
    </source>
</evidence>
<dbReference type="Gene3D" id="3.20.20.80">
    <property type="entry name" value="Glycosidases"/>
    <property type="match status" value="1"/>
</dbReference>
<dbReference type="SUPFAM" id="SSF74650">
    <property type="entry name" value="Galactose mutarotase-like"/>
    <property type="match status" value="1"/>
</dbReference>
<dbReference type="Pfam" id="PF21365">
    <property type="entry name" value="Glyco_hydro_31_3rd"/>
    <property type="match status" value="1"/>
</dbReference>
<dbReference type="GO" id="GO:0106407">
    <property type="term" value="F:Glc2Man9GlcNAc2 oligosaccharide glucosidase activity"/>
    <property type="evidence" value="ECO:0007669"/>
    <property type="project" value="UniProtKB-EC"/>
</dbReference>
<evidence type="ECO:0000256" key="13">
    <source>
        <dbReference type="ARBA" id="ARBA00052396"/>
    </source>
</evidence>
<evidence type="ECO:0000256" key="8">
    <source>
        <dbReference type="ARBA" id="ARBA00023034"/>
    </source>
</evidence>
<dbReference type="Pfam" id="PF01055">
    <property type="entry name" value="Glyco_hydro_31_2nd"/>
    <property type="match status" value="1"/>
</dbReference>
<dbReference type="SUPFAM" id="SSF51445">
    <property type="entry name" value="(Trans)glycosidases"/>
    <property type="match status" value="1"/>
</dbReference>
<dbReference type="CTD" id="23193"/>
<dbReference type="FunFam" id="3.20.20.80:FF:000039">
    <property type="entry name" value="Glucosidase, alpha neutral C"/>
    <property type="match status" value="1"/>
</dbReference>
<dbReference type="RefSeq" id="XP_022081305.1">
    <property type="nucleotide sequence ID" value="XM_022225613.1"/>
</dbReference>
<dbReference type="FunFam" id="2.60.40.1180:FF:000023">
    <property type="entry name" value="neutral alpha-glucosidase AB isoform X2"/>
    <property type="match status" value="1"/>
</dbReference>
<evidence type="ECO:0000256" key="4">
    <source>
        <dbReference type="ARBA" id="ARBA00007806"/>
    </source>
</evidence>
<reference evidence="23" key="1">
    <citation type="submission" date="2025-08" db="UniProtKB">
        <authorList>
            <consortium name="RefSeq"/>
        </authorList>
    </citation>
    <scope>IDENTIFICATION</scope>
</reference>
<evidence type="ECO:0000259" key="20">
    <source>
        <dbReference type="Pfam" id="PF13802"/>
    </source>
</evidence>
<evidence type="ECO:0000256" key="11">
    <source>
        <dbReference type="ARBA" id="ARBA00042895"/>
    </source>
</evidence>
<dbReference type="SUPFAM" id="SSF51011">
    <property type="entry name" value="Glycosyl hydrolase domain"/>
    <property type="match status" value="1"/>
</dbReference>
<dbReference type="FunFam" id="2.60.40.1760:FF:000002">
    <property type="entry name" value="neutral alpha-glucosidase AB isoform X1"/>
    <property type="match status" value="1"/>
</dbReference>
<evidence type="ECO:0000256" key="15">
    <source>
        <dbReference type="ARBA" id="ARBA00069533"/>
    </source>
</evidence>
<dbReference type="OrthoDB" id="3237269at2759"/>
<dbReference type="GO" id="GO:0030246">
    <property type="term" value="F:carbohydrate binding"/>
    <property type="evidence" value="ECO:0007669"/>
    <property type="project" value="InterPro"/>
</dbReference>
<feature type="domain" description="Glycoside hydrolase family 31 N-terminal" evidence="20">
    <location>
        <begin position="101"/>
        <end position="314"/>
    </location>
</feature>
<comment type="subcellular location">
    <subcellularLocation>
        <location evidence="1">Endoplasmic reticulum</location>
    </subcellularLocation>
    <subcellularLocation>
        <location evidence="2">Golgi apparatus</location>
    </subcellularLocation>
</comment>
<dbReference type="GO" id="GO:0005975">
    <property type="term" value="P:carbohydrate metabolic process"/>
    <property type="evidence" value="ECO:0007669"/>
    <property type="project" value="InterPro"/>
</dbReference>
<gene>
    <name evidence="23" type="primary">LOC110974177</name>
</gene>
<evidence type="ECO:0000256" key="1">
    <source>
        <dbReference type="ARBA" id="ARBA00004240"/>
    </source>
</evidence>
<dbReference type="InterPro" id="IPR000322">
    <property type="entry name" value="Glyco_hydro_31_TIM"/>
</dbReference>
<dbReference type="CDD" id="cd06603">
    <property type="entry name" value="GH31_GANC_GANAB_alpha"/>
    <property type="match status" value="1"/>
</dbReference>
<accession>A0A8B7XMV0</accession>
<keyword evidence="22" id="KW-1185">Reference proteome</keyword>
<feature type="domain" description="Glycoside hydrolase family 31 TIM barrel" evidence="19">
    <location>
        <begin position="375"/>
        <end position="703"/>
    </location>
</feature>
<evidence type="ECO:0000256" key="9">
    <source>
        <dbReference type="ARBA" id="ARBA00023180"/>
    </source>
</evidence>
<evidence type="ECO:0000256" key="6">
    <source>
        <dbReference type="ARBA" id="ARBA00022801"/>
    </source>
</evidence>
<dbReference type="CDD" id="cd14752">
    <property type="entry name" value="GH31_N"/>
    <property type="match status" value="1"/>
</dbReference>
<feature type="compositionally biased region" description="Acidic residues" evidence="18">
    <location>
        <begin position="206"/>
        <end position="215"/>
    </location>
</feature>
<feature type="compositionally biased region" description="Basic and acidic residues" evidence="18">
    <location>
        <begin position="189"/>
        <end position="199"/>
    </location>
</feature>
<dbReference type="GeneID" id="110974177"/>
<dbReference type="FunFam" id="3.20.20.80:FF:000046">
    <property type="entry name" value="Glucosidase alpha, neutral C"/>
    <property type="match status" value="1"/>
</dbReference>
<evidence type="ECO:0000313" key="23">
    <source>
        <dbReference type="RefSeq" id="XP_022081305.1"/>
    </source>
</evidence>
<dbReference type="GO" id="GO:0006491">
    <property type="term" value="P:N-glycan processing"/>
    <property type="evidence" value="ECO:0007669"/>
    <property type="project" value="UniProtKB-ARBA"/>
</dbReference>
<keyword evidence="10 17" id="KW-0326">Glycosidase</keyword>
<comment type="pathway">
    <text evidence="3">Glycan metabolism; N-glycan metabolism.</text>
</comment>
<evidence type="ECO:0000313" key="22">
    <source>
        <dbReference type="Proteomes" id="UP000694845"/>
    </source>
</evidence>
<evidence type="ECO:0000256" key="2">
    <source>
        <dbReference type="ARBA" id="ARBA00004555"/>
    </source>
</evidence>
<evidence type="ECO:0000259" key="21">
    <source>
        <dbReference type="Pfam" id="PF21365"/>
    </source>
</evidence>
<evidence type="ECO:0000256" key="3">
    <source>
        <dbReference type="ARBA" id="ARBA00004833"/>
    </source>
</evidence>
<dbReference type="Gene3D" id="2.60.40.1180">
    <property type="entry name" value="Golgi alpha-mannosidase II"/>
    <property type="match status" value="2"/>
</dbReference>
<feature type="domain" description="Glycosyl hydrolase family 31 C-terminal" evidence="21">
    <location>
        <begin position="711"/>
        <end position="799"/>
    </location>
</feature>
<evidence type="ECO:0000256" key="18">
    <source>
        <dbReference type="SAM" id="MobiDB-lite"/>
    </source>
</evidence>
<organism evidence="22 23">
    <name type="scientific">Acanthaster planci</name>
    <name type="common">Crown-of-thorns starfish</name>
    <dbReference type="NCBI Taxonomy" id="133434"/>
    <lineage>
        <taxon>Eukaryota</taxon>
        <taxon>Metazoa</taxon>
        <taxon>Echinodermata</taxon>
        <taxon>Eleutherozoa</taxon>
        <taxon>Asterozoa</taxon>
        <taxon>Asteroidea</taxon>
        <taxon>Valvatacea</taxon>
        <taxon>Valvatida</taxon>
        <taxon>Acanthasteridae</taxon>
        <taxon>Acanthaster</taxon>
    </lineage>
</organism>
<dbReference type="EC" id="3.2.1.207" evidence="14"/>
<protein>
    <recommendedName>
        <fullName evidence="15">Neutral alpha-glucosidase AB</fullName>
        <ecNumber evidence="14">3.2.1.207</ecNumber>
    </recommendedName>
    <alternativeName>
        <fullName evidence="16">Alpha-glucosidase 2</fullName>
    </alternativeName>
    <alternativeName>
        <fullName evidence="11">Glucosidase II subunit alpha</fullName>
    </alternativeName>
</protein>
<feature type="compositionally biased region" description="Basic and acidic residues" evidence="18">
    <location>
        <begin position="218"/>
        <end position="228"/>
    </location>
</feature>
<evidence type="ECO:0000256" key="5">
    <source>
        <dbReference type="ARBA" id="ARBA00022729"/>
    </source>
</evidence>
<dbReference type="InterPro" id="IPR048395">
    <property type="entry name" value="Glyco_hydro_31_C"/>
</dbReference>